<evidence type="ECO:0000313" key="2">
    <source>
        <dbReference type="Proteomes" id="UP000062788"/>
    </source>
</evidence>
<keyword evidence="2" id="KW-1185">Reference proteome</keyword>
<comment type="caution">
    <text evidence="1">The sequence shown here is derived from an EMBL/GenBank/DDBJ whole genome shotgun (WGS) entry which is preliminary data.</text>
</comment>
<reference evidence="1 2" key="1">
    <citation type="submission" date="2015-11" db="EMBL/GenBank/DDBJ databases">
        <title>Expanding the genomic diversity of Burkholderia species for the development of highly accurate diagnostics.</title>
        <authorList>
            <person name="Sahl J."/>
            <person name="Keim P."/>
            <person name="Wagner D."/>
        </authorList>
    </citation>
    <scope>NUCLEOTIDE SEQUENCE [LARGE SCALE GENOMIC DNA]</scope>
    <source>
        <strain evidence="1 2">TSV85</strain>
    </source>
</reference>
<proteinExistence type="predicted"/>
<evidence type="ECO:0000313" key="1">
    <source>
        <dbReference type="EMBL" id="KVE23879.1"/>
    </source>
</evidence>
<gene>
    <name evidence="1" type="ORF">WS67_21970</name>
</gene>
<dbReference type="Proteomes" id="UP000062788">
    <property type="component" value="Unassembled WGS sequence"/>
</dbReference>
<dbReference type="EMBL" id="LOWA01000056">
    <property type="protein sequence ID" value="KVE23879.1"/>
    <property type="molecule type" value="Genomic_DNA"/>
</dbReference>
<sequence>MRSKRDGHPTSDANTPLACHERMKNRLALLTLLLAANVSAPAKTVVIASGNGGDGQAASMLATQLAPAAEFVDLAQLAPQEIDVTASTCIMIVGQRAADSLLATDRIRSSLLTRPVAIYTHLLDSTIKTFVSDKIDNMDRLNLYTTDSQLALLQERDVDLYSRLQRAHPRVAVYLAPLVMTTVSSANVLPVPAPPVDYAIWLGGNYTTSVGTLRLFSTAQIVAALDKLRAAIAPRRPVGILIMRRLFSDDMTGVEKAQRLNAIRRVFPDNPVTLYVSHAMQQQLTAPVAGIAQPPSYPALMRARWADSTRHFASVDQYNLFSDLAGHALTPFLLDEQDQDQQRYSASYLQTLHQPRGPGMMELIRQRQCAPAS</sequence>
<name>A0A103DW97_9BURK</name>
<accession>A0A103DW97</accession>
<organism evidence="1 2">
    <name type="scientific">Burkholderia singularis</name>
    <dbReference type="NCBI Taxonomy" id="1503053"/>
    <lineage>
        <taxon>Bacteria</taxon>
        <taxon>Pseudomonadati</taxon>
        <taxon>Pseudomonadota</taxon>
        <taxon>Betaproteobacteria</taxon>
        <taxon>Burkholderiales</taxon>
        <taxon>Burkholderiaceae</taxon>
        <taxon>Burkholderia</taxon>
        <taxon>pseudomallei group</taxon>
    </lineage>
</organism>
<dbReference type="AlphaFoldDB" id="A0A103DW97"/>
<protein>
    <submittedName>
        <fullName evidence="1">Uncharacterized protein</fullName>
    </submittedName>
</protein>